<reference evidence="5 6" key="1">
    <citation type="submission" date="2024-03" db="EMBL/GenBank/DDBJ databases">
        <title>The Acrasis kona genome and developmental transcriptomes reveal deep origins of eukaryotic multicellular pathways.</title>
        <authorList>
            <person name="Sheikh S."/>
            <person name="Fu C.-J."/>
            <person name="Brown M.W."/>
            <person name="Baldauf S.L."/>
        </authorList>
    </citation>
    <scope>NUCLEOTIDE SEQUENCE [LARGE SCALE GENOMIC DNA]</scope>
    <source>
        <strain evidence="5 6">ATCC MYA-3509</strain>
    </source>
</reference>
<dbReference type="InterPro" id="IPR009091">
    <property type="entry name" value="RCC1/BLIP-II"/>
</dbReference>
<evidence type="ECO:0000256" key="1">
    <source>
        <dbReference type="ARBA" id="ARBA00022737"/>
    </source>
</evidence>
<dbReference type="PROSITE" id="PS50012">
    <property type="entry name" value="RCC1_3"/>
    <property type="match status" value="5"/>
</dbReference>
<keyword evidence="6" id="KW-1185">Reference proteome</keyword>
<organism evidence="5 6">
    <name type="scientific">Acrasis kona</name>
    <dbReference type="NCBI Taxonomy" id="1008807"/>
    <lineage>
        <taxon>Eukaryota</taxon>
        <taxon>Discoba</taxon>
        <taxon>Heterolobosea</taxon>
        <taxon>Tetramitia</taxon>
        <taxon>Eutetramitia</taxon>
        <taxon>Acrasidae</taxon>
        <taxon>Acrasis</taxon>
    </lineage>
</organism>
<feature type="coiled-coil region" evidence="3">
    <location>
        <begin position="594"/>
        <end position="621"/>
    </location>
</feature>
<dbReference type="EMBL" id="JAOPGA020000309">
    <property type="protein sequence ID" value="KAL0478116.1"/>
    <property type="molecule type" value="Genomic_DNA"/>
</dbReference>
<dbReference type="SMART" id="SM00225">
    <property type="entry name" value="BTB"/>
    <property type="match status" value="2"/>
</dbReference>
<dbReference type="InterPro" id="IPR011333">
    <property type="entry name" value="SKP1/BTB/POZ_sf"/>
</dbReference>
<feature type="repeat" description="RCC1" evidence="2">
    <location>
        <begin position="51"/>
        <end position="104"/>
    </location>
</feature>
<evidence type="ECO:0000313" key="6">
    <source>
        <dbReference type="Proteomes" id="UP001431209"/>
    </source>
</evidence>
<dbReference type="Gene3D" id="3.30.710.10">
    <property type="entry name" value="Potassium Channel Kv1.1, Chain A"/>
    <property type="match status" value="2"/>
</dbReference>
<dbReference type="PROSITE" id="PS50097">
    <property type="entry name" value="BTB"/>
    <property type="match status" value="2"/>
</dbReference>
<feature type="repeat" description="RCC1" evidence="2">
    <location>
        <begin position="105"/>
        <end position="153"/>
    </location>
</feature>
<feature type="repeat" description="RCC1" evidence="2">
    <location>
        <begin position="154"/>
        <end position="193"/>
    </location>
</feature>
<feature type="repeat" description="RCC1" evidence="2">
    <location>
        <begin position="1"/>
        <end position="50"/>
    </location>
</feature>
<comment type="caution">
    <text evidence="5">The sequence shown here is derived from an EMBL/GenBank/DDBJ whole genome shotgun (WGS) entry which is preliminary data.</text>
</comment>
<accession>A0AAW2YMR3</accession>
<dbReference type="Proteomes" id="UP001431209">
    <property type="component" value="Unassembled WGS sequence"/>
</dbReference>
<dbReference type="AlphaFoldDB" id="A0AAW2YMR3"/>
<dbReference type="PROSITE" id="PS00626">
    <property type="entry name" value="RCC1_2"/>
    <property type="match status" value="2"/>
</dbReference>
<dbReference type="Pfam" id="PF00651">
    <property type="entry name" value="BTB"/>
    <property type="match status" value="2"/>
</dbReference>
<name>A0AAW2YMR3_9EUKA</name>
<dbReference type="PRINTS" id="PR00633">
    <property type="entry name" value="RCCNDNSATION"/>
</dbReference>
<dbReference type="PANTHER" id="PTHR22870">
    <property type="entry name" value="REGULATOR OF CHROMOSOME CONDENSATION"/>
    <property type="match status" value="1"/>
</dbReference>
<feature type="domain" description="BTB" evidence="4">
    <location>
        <begin position="468"/>
        <end position="537"/>
    </location>
</feature>
<evidence type="ECO:0000259" key="4">
    <source>
        <dbReference type="PROSITE" id="PS50097"/>
    </source>
</evidence>
<evidence type="ECO:0000313" key="5">
    <source>
        <dbReference type="EMBL" id="KAL0478116.1"/>
    </source>
</evidence>
<dbReference type="SUPFAM" id="SSF50985">
    <property type="entry name" value="RCC1/BLIP-II"/>
    <property type="match status" value="1"/>
</dbReference>
<dbReference type="Pfam" id="PF00415">
    <property type="entry name" value="RCC1"/>
    <property type="match status" value="2"/>
</dbReference>
<evidence type="ECO:0000256" key="3">
    <source>
        <dbReference type="SAM" id="Coils"/>
    </source>
</evidence>
<dbReference type="InterPro" id="IPR000210">
    <property type="entry name" value="BTB/POZ_dom"/>
</dbReference>
<protein>
    <submittedName>
        <fullName evidence="5">E3 ubiquitin-protein ligase HERC</fullName>
    </submittedName>
</protein>
<dbReference type="SUPFAM" id="SSF54695">
    <property type="entry name" value="POZ domain"/>
    <property type="match status" value="2"/>
</dbReference>
<feature type="domain" description="BTB" evidence="4">
    <location>
        <begin position="350"/>
        <end position="413"/>
    </location>
</feature>
<dbReference type="InterPro" id="IPR051210">
    <property type="entry name" value="Ub_ligase/GEF_domain"/>
</dbReference>
<dbReference type="PANTHER" id="PTHR22870:SF408">
    <property type="entry name" value="OS09G0560450 PROTEIN"/>
    <property type="match status" value="1"/>
</dbReference>
<keyword evidence="3" id="KW-0175">Coiled coil</keyword>
<proteinExistence type="predicted"/>
<gene>
    <name evidence="5" type="ORF">AKO1_010801</name>
</gene>
<feature type="repeat" description="RCC1" evidence="2">
    <location>
        <begin position="285"/>
        <end position="336"/>
    </location>
</feature>
<dbReference type="Pfam" id="PF13540">
    <property type="entry name" value="RCC1_2"/>
    <property type="match status" value="2"/>
</dbReference>
<dbReference type="Gene3D" id="2.130.10.30">
    <property type="entry name" value="Regulator of chromosome condensation 1/beta-lactamase-inhibitor protein II"/>
    <property type="match status" value="2"/>
</dbReference>
<dbReference type="InterPro" id="IPR000408">
    <property type="entry name" value="Reg_chr_condens"/>
</dbReference>
<keyword evidence="1" id="KW-0677">Repeat</keyword>
<evidence type="ECO:0000256" key="2">
    <source>
        <dbReference type="PROSITE-ProRule" id="PRU00235"/>
    </source>
</evidence>
<dbReference type="CDD" id="cd18186">
    <property type="entry name" value="BTB_POZ_ZBTB_KLHL-like"/>
    <property type="match status" value="1"/>
</dbReference>
<sequence length="684" mass="76252">MFAFGFGGFGGMCTGKLTDETLPIEVPVMSELNVKKVSVSLWHALLVTDEGRLYSVGRGRYGALGLGTESDLIVTEPSLVRFTESVRVIDASCGKSHSLCMTSDGRVWQFGWVHTSESTREISPVPIQIDQLFRYAVVQISAGDSHSACVTDKGEVLTWGLSHRFPQVINALASEYCVKVSCGFKHAAILTRSGKVFSYGALDQAIPDTKPVEMYQGHNWKDVICGLKHTLLLNHAGEVYLSGDISENCNMVTGFVKLTHVNTFGLQVSSIFSTLSSFGIITNTYHAYAWGYNKHGNVGIGHKNNVPEPTMISSLQDYEVEKIFSGGYNVFCFTSKTNGLIRLLKSSNHHDVTIVSGSVSFKVHRCILAARSEKCRGLLQNLGSTPELDMELNVSEYIPENLLEAFLDFVYSNSSTRVPLSQLDEFKAILTLFGMVFVSSSSRYVTGNRDDLIRDLKNMFVNAKDFYSDVAFSLDDSSTIVYSHKCVLGFRSDFFKAMFSTGMIESSQKIVKFQDANPDVFKTLLEYMYVDNFSDEIAPEMSVALLELGARINWGKLRAAAEFVILKNLHIDHVVDIVSIAEVCGAIGLRTAAIKMIAKNLETLKDQLEGCDKELIEEIQEVRKLMEKQVISNDAYRIREEDWLRGQQVEQVDRYQLPGVHEDDNEEVTRILGGNRNQRKCIIQ</sequence>